<evidence type="ECO:0000256" key="1">
    <source>
        <dbReference type="SAM" id="MobiDB-lite"/>
    </source>
</evidence>
<gene>
    <name evidence="2" type="ORF">CCOS01_04391</name>
</gene>
<feature type="region of interest" description="Disordered" evidence="1">
    <location>
        <begin position="1"/>
        <end position="20"/>
    </location>
</feature>
<keyword evidence="3" id="KW-1185">Reference proteome</keyword>
<dbReference type="EMBL" id="MOOE01000004">
    <property type="protein sequence ID" value="KAK1532408.1"/>
    <property type="molecule type" value="Genomic_DNA"/>
</dbReference>
<feature type="compositionally biased region" description="Polar residues" evidence="1">
    <location>
        <begin position="11"/>
        <end position="20"/>
    </location>
</feature>
<proteinExistence type="predicted"/>
<dbReference type="GeneID" id="85336120"/>
<name>A0AAI9Z3X2_9PEZI</name>
<comment type="caution">
    <text evidence="2">The sequence shown here is derived from an EMBL/GenBank/DDBJ whole genome shotgun (WGS) entry which is preliminary data.</text>
</comment>
<dbReference type="AlphaFoldDB" id="A0AAI9Z3X2"/>
<reference evidence="2 3" key="1">
    <citation type="submission" date="2016-10" db="EMBL/GenBank/DDBJ databases">
        <title>The genome sequence of Colletotrichum fioriniae PJ7.</title>
        <authorList>
            <person name="Baroncelli R."/>
        </authorList>
    </citation>
    <scope>NUCLEOTIDE SEQUENCE [LARGE SCALE GENOMIC DNA]</scope>
    <source>
        <strain evidence="2 3">IMI 309622</strain>
    </source>
</reference>
<organism evidence="2 3">
    <name type="scientific">Colletotrichum costaricense</name>
    <dbReference type="NCBI Taxonomy" id="1209916"/>
    <lineage>
        <taxon>Eukaryota</taxon>
        <taxon>Fungi</taxon>
        <taxon>Dikarya</taxon>
        <taxon>Ascomycota</taxon>
        <taxon>Pezizomycotina</taxon>
        <taxon>Sordariomycetes</taxon>
        <taxon>Hypocreomycetidae</taxon>
        <taxon>Glomerellales</taxon>
        <taxon>Glomerellaceae</taxon>
        <taxon>Colletotrichum</taxon>
        <taxon>Colletotrichum acutatum species complex</taxon>
    </lineage>
</organism>
<accession>A0AAI9Z3X2</accession>
<protein>
    <submittedName>
        <fullName evidence="2">Uncharacterized protein</fullName>
    </submittedName>
</protein>
<evidence type="ECO:0000313" key="3">
    <source>
        <dbReference type="Proteomes" id="UP001240678"/>
    </source>
</evidence>
<dbReference type="RefSeq" id="XP_060316531.1">
    <property type="nucleotide sequence ID" value="XM_060452573.1"/>
</dbReference>
<evidence type="ECO:0000313" key="2">
    <source>
        <dbReference type="EMBL" id="KAK1532408.1"/>
    </source>
</evidence>
<dbReference type="Proteomes" id="UP001240678">
    <property type="component" value="Unassembled WGS sequence"/>
</dbReference>
<sequence>MIQPGRCPRAQTRTGNIERQSLSSDFSRLPMCQTDRETIDNQGRHQHGPLLTVVILTQYCDTCKPTLGHLLEGSRARGASEVLSRASDAKPNCKVPTLPGLRFIGWYRAVCSPPWPPPFYRVVCGDL</sequence>